<evidence type="ECO:0000256" key="13">
    <source>
        <dbReference type="SAM" id="Phobius"/>
    </source>
</evidence>
<dbReference type="InterPro" id="IPR003544">
    <property type="entry name" value="Cyt_c_biogenesis_CcmB"/>
</dbReference>
<evidence type="ECO:0000256" key="1">
    <source>
        <dbReference type="ARBA" id="ARBA00002442"/>
    </source>
</evidence>
<dbReference type="PIRSF" id="PIRSF002764">
    <property type="entry name" value="CcmB"/>
    <property type="match status" value="1"/>
</dbReference>
<evidence type="ECO:0000256" key="10">
    <source>
        <dbReference type="ARBA" id="ARBA00022989"/>
    </source>
</evidence>
<evidence type="ECO:0000256" key="12">
    <source>
        <dbReference type="PIRNR" id="PIRNR002764"/>
    </source>
</evidence>
<evidence type="ECO:0000256" key="8">
    <source>
        <dbReference type="ARBA" id="ARBA00022692"/>
    </source>
</evidence>
<accession>A0A506UBM1</accession>
<keyword evidence="15" id="KW-1185">Reference proteome</keyword>
<evidence type="ECO:0000256" key="11">
    <source>
        <dbReference type="ARBA" id="ARBA00023136"/>
    </source>
</evidence>
<dbReference type="PRINTS" id="PR01414">
    <property type="entry name" value="CCMBBIOGNSIS"/>
</dbReference>
<keyword evidence="6 12" id="KW-1003">Cell membrane</keyword>
<dbReference type="NCBIfam" id="TIGR01190">
    <property type="entry name" value="ccmB"/>
    <property type="match status" value="1"/>
</dbReference>
<comment type="function">
    <text evidence="1 12">Required for the export of heme to the periplasm for the biogenesis of c-type cytochromes.</text>
</comment>
<dbReference type="GO" id="GO:0017004">
    <property type="term" value="P:cytochrome complex assembly"/>
    <property type="evidence" value="ECO:0007669"/>
    <property type="project" value="UniProtKB-KW"/>
</dbReference>
<evidence type="ECO:0000256" key="4">
    <source>
        <dbReference type="ARBA" id="ARBA00016452"/>
    </source>
</evidence>
<dbReference type="AlphaFoldDB" id="A0A506UBM1"/>
<evidence type="ECO:0000256" key="3">
    <source>
        <dbReference type="ARBA" id="ARBA00010544"/>
    </source>
</evidence>
<protein>
    <recommendedName>
        <fullName evidence="4 12">Heme exporter protein B</fullName>
    </recommendedName>
</protein>
<feature type="transmembrane region" description="Helical" evidence="13">
    <location>
        <begin position="122"/>
        <end position="150"/>
    </location>
</feature>
<dbReference type="GO" id="GO:1903607">
    <property type="term" value="P:cytochrome c biosynthetic process"/>
    <property type="evidence" value="ECO:0007669"/>
    <property type="project" value="TreeGrafter"/>
</dbReference>
<evidence type="ECO:0000256" key="6">
    <source>
        <dbReference type="ARBA" id="ARBA00022475"/>
    </source>
</evidence>
<keyword evidence="7 12" id="KW-0997">Cell inner membrane</keyword>
<keyword evidence="8 13" id="KW-0812">Transmembrane</keyword>
<name>A0A506UBM1_9HYPH</name>
<evidence type="ECO:0000256" key="2">
    <source>
        <dbReference type="ARBA" id="ARBA00004429"/>
    </source>
</evidence>
<gene>
    <name evidence="14" type="primary">ccmB</name>
    <name evidence="14" type="ORF">FJU08_09925</name>
</gene>
<keyword evidence="9 12" id="KW-0201">Cytochrome c-type biogenesis</keyword>
<dbReference type="InterPro" id="IPR026031">
    <property type="entry name" value="Cyt_c_CcmB_bac"/>
</dbReference>
<comment type="caution">
    <text evidence="14">The sequence shown here is derived from an EMBL/GenBank/DDBJ whole genome shotgun (WGS) entry which is preliminary data.</text>
</comment>
<organism evidence="14 15">
    <name type="scientific">Martelella alba</name>
    <dbReference type="NCBI Taxonomy" id="2590451"/>
    <lineage>
        <taxon>Bacteria</taxon>
        <taxon>Pseudomonadati</taxon>
        <taxon>Pseudomonadota</taxon>
        <taxon>Alphaproteobacteria</taxon>
        <taxon>Hyphomicrobiales</taxon>
        <taxon>Aurantimonadaceae</taxon>
        <taxon>Martelella</taxon>
    </lineage>
</organism>
<feature type="transmembrane region" description="Helical" evidence="13">
    <location>
        <begin position="188"/>
        <end position="214"/>
    </location>
</feature>
<dbReference type="PANTHER" id="PTHR30070:SF1">
    <property type="entry name" value="CYTOCHROME C BIOGENESIS B-RELATED"/>
    <property type="match status" value="1"/>
</dbReference>
<comment type="similarity">
    <text evidence="3 12">Belongs to the CcmB/CycW/HelB family.</text>
</comment>
<evidence type="ECO:0000256" key="7">
    <source>
        <dbReference type="ARBA" id="ARBA00022519"/>
    </source>
</evidence>
<dbReference type="Pfam" id="PF03379">
    <property type="entry name" value="CcmB"/>
    <property type="match status" value="1"/>
</dbReference>
<feature type="transmembrane region" description="Helical" evidence="13">
    <location>
        <begin position="12"/>
        <end position="37"/>
    </location>
</feature>
<evidence type="ECO:0000313" key="15">
    <source>
        <dbReference type="Proteomes" id="UP000318801"/>
    </source>
</evidence>
<feature type="transmembrane region" description="Helical" evidence="13">
    <location>
        <begin position="43"/>
        <end position="64"/>
    </location>
</feature>
<keyword evidence="11 12" id="KW-0472">Membrane</keyword>
<feature type="transmembrane region" description="Helical" evidence="13">
    <location>
        <begin position="157"/>
        <end position="182"/>
    </location>
</feature>
<evidence type="ECO:0000256" key="9">
    <source>
        <dbReference type="ARBA" id="ARBA00022748"/>
    </source>
</evidence>
<dbReference type="RefSeq" id="WP_141148840.1">
    <property type="nucleotide sequence ID" value="NZ_VHLG01000004.1"/>
</dbReference>
<evidence type="ECO:0000256" key="5">
    <source>
        <dbReference type="ARBA" id="ARBA00022448"/>
    </source>
</evidence>
<dbReference type="EMBL" id="VHLG01000004">
    <property type="protein sequence ID" value="TPW30968.1"/>
    <property type="molecule type" value="Genomic_DNA"/>
</dbReference>
<reference evidence="14 15" key="1">
    <citation type="submission" date="2019-06" db="EMBL/GenBank/DDBJ databases">
        <authorList>
            <person name="Li M."/>
        </authorList>
    </citation>
    <scope>NUCLEOTIDE SEQUENCE [LARGE SCALE GENOMIC DNA]</scope>
    <source>
        <strain evidence="14 15">BGMRC2036</strain>
    </source>
</reference>
<proteinExistence type="inferred from homology"/>
<feature type="transmembrane region" description="Helical" evidence="13">
    <location>
        <begin position="85"/>
        <end position="110"/>
    </location>
</feature>
<evidence type="ECO:0000313" key="14">
    <source>
        <dbReference type="EMBL" id="TPW30968.1"/>
    </source>
</evidence>
<sequence length="219" mass="22376">MLALYLRDVKIAMRAGGSALTGLVFYLAVVAVIPFGVGPDLALLARIGPAIVWIGALLSTLIGLERLFKGDFEDGSLDLLLMSDRPLVTVILAKCMAHWSVNVLPLVVLSPLMGLMLNMAPLAIGAAALTLLIGSPALTFIGAAGAAIAVSLPRGGLLVPVLVLPLSIPVLIFGVGATYAAVTAPQPFLPPFLILVAITMILAVVGTAAAALALRQGGE</sequence>
<dbReference type="GO" id="GO:0005886">
    <property type="term" value="C:plasma membrane"/>
    <property type="evidence" value="ECO:0007669"/>
    <property type="project" value="UniProtKB-SubCell"/>
</dbReference>
<keyword evidence="5 12" id="KW-0813">Transport</keyword>
<keyword evidence="10 13" id="KW-1133">Transmembrane helix</keyword>
<dbReference type="PANTHER" id="PTHR30070">
    <property type="entry name" value="HEME EXPORTER PROTEIN B"/>
    <property type="match status" value="1"/>
</dbReference>
<dbReference type="OrthoDB" id="9812915at2"/>
<comment type="subcellular location">
    <subcellularLocation>
        <location evidence="2">Cell inner membrane</location>
        <topology evidence="2">Multi-pass membrane protein</topology>
    </subcellularLocation>
</comment>
<dbReference type="Proteomes" id="UP000318801">
    <property type="component" value="Unassembled WGS sequence"/>
</dbReference>
<dbReference type="GO" id="GO:0015232">
    <property type="term" value="F:heme transmembrane transporter activity"/>
    <property type="evidence" value="ECO:0007669"/>
    <property type="project" value="InterPro"/>
</dbReference>